<organism evidence="3 4">
    <name type="scientific">Galbitalea soli</name>
    <dbReference type="NCBI Taxonomy" id="1268042"/>
    <lineage>
        <taxon>Bacteria</taxon>
        <taxon>Bacillati</taxon>
        <taxon>Actinomycetota</taxon>
        <taxon>Actinomycetes</taxon>
        <taxon>Micrococcales</taxon>
        <taxon>Microbacteriaceae</taxon>
        <taxon>Galbitalea</taxon>
    </lineage>
</organism>
<sequence length="507" mass="52942">MSMLRRTRTILAAGVIAAIALVPAVTATSASAMVMDPVKSTDILALSWTRHYADNGLPFWYGSPGVAYLDGNGSRPSIVVGDEKGYIWALHADDGSAVAGWPYRFGAAVMSTPSSIGHGATAMVFVGTGESPHPTLGAYAALHANGTKAWALSPYLLPGNRGGHRGVMSSLAVGSIQHSVDVVGGAMGQMQYALRGTNGRPLLGFPWLQADTNFSTPAVSNVAGDSRDEIIEGGDSTQGIAGIYHYTNGGHIRILSSTGNAGKRYKNQGLVCQYNTTEVVQSSPAVGGFLASGRTGIVVGTGHFYKTASDRYKVIAIDTSCRKQWAASLDGNTGGSPALAMGIGPGTNGDHLNVVMMSARGTVYALDGATGHRIWSTALGEENESSVTTFRAGSETYIIAPTLHGAYILKGSTGEVVQRIGDLRMRNAATVTLDRTTNGHKVIGVTIAGSKSTGPNGLMQGWVEHFVLKDPALRDPAPGIDLGAGQWPMFHHDAQLTGDIATVARQY</sequence>
<dbReference type="SUPFAM" id="SSF50998">
    <property type="entry name" value="Quinoprotein alcohol dehydrogenase-like"/>
    <property type="match status" value="1"/>
</dbReference>
<dbReference type="Pfam" id="PF13360">
    <property type="entry name" value="PQQ_2"/>
    <property type="match status" value="1"/>
</dbReference>
<comment type="caution">
    <text evidence="3">The sequence shown here is derived from an EMBL/GenBank/DDBJ whole genome shotgun (WGS) entry which is preliminary data.</text>
</comment>
<reference evidence="3 4" key="1">
    <citation type="journal article" date="2014" name="Int. J. Syst. Evol. Microbiol.">
        <title>Description of Galbitalea soli gen. nov., sp. nov., and Frondihabitans sucicola sp. nov.</title>
        <authorList>
            <person name="Kim S.J."/>
            <person name="Lim J.M."/>
            <person name="Ahn J.H."/>
            <person name="Weon H.Y."/>
            <person name="Hamada M."/>
            <person name="Suzuki K."/>
            <person name="Ahn T.Y."/>
            <person name="Kwon S.W."/>
        </authorList>
    </citation>
    <scope>NUCLEOTIDE SEQUENCE [LARGE SCALE GENOMIC DNA]</scope>
    <source>
        <strain evidence="3 4">NBRC 108727</strain>
    </source>
</reference>
<keyword evidence="1" id="KW-0732">Signal</keyword>
<evidence type="ECO:0000313" key="3">
    <source>
        <dbReference type="EMBL" id="NEM90128.1"/>
    </source>
</evidence>
<dbReference type="Proteomes" id="UP000479756">
    <property type="component" value="Unassembled WGS sequence"/>
</dbReference>
<keyword evidence="4" id="KW-1185">Reference proteome</keyword>
<dbReference type="RefSeq" id="WP_163471803.1">
    <property type="nucleotide sequence ID" value="NZ_JAAGWZ010000001.1"/>
</dbReference>
<feature type="domain" description="Pyrrolo-quinoline quinone repeat" evidence="2">
    <location>
        <begin position="296"/>
        <end position="416"/>
    </location>
</feature>
<name>A0A7C9PLL5_9MICO</name>
<evidence type="ECO:0000259" key="2">
    <source>
        <dbReference type="Pfam" id="PF13360"/>
    </source>
</evidence>
<dbReference type="AlphaFoldDB" id="A0A7C9PLL5"/>
<gene>
    <name evidence="3" type="ORF">G3T37_02010</name>
</gene>
<feature type="signal peptide" evidence="1">
    <location>
        <begin position="1"/>
        <end position="32"/>
    </location>
</feature>
<protein>
    <submittedName>
        <fullName evidence="3">PQQ-binding-like beta-propeller repeat protein</fullName>
    </submittedName>
</protein>
<dbReference type="Gene3D" id="2.130.10.10">
    <property type="entry name" value="YVTN repeat-like/Quinoprotein amine dehydrogenase"/>
    <property type="match status" value="1"/>
</dbReference>
<evidence type="ECO:0000256" key="1">
    <source>
        <dbReference type="SAM" id="SignalP"/>
    </source>
</evidence>
<feature type="chain" id="PRO_5038591238" evidence="1">
    <location>
        <begin position="33"/>
        <end position="507"/>
    </location>
</feature>
<evidence type="ECO:0000313" key="4">
    <source>
        <dbReference type="Proteomes" id="UP000479756"/>
    </source>
</evidence>
<dbReference type="InterPro" id="IPR002372">
    <property type="entry name" value="PQQ_rpt_dom"/>
</dbReference>
<dbReference type="EMBL" id="JAAGWZ010000001">
    <property type="protein sequence ID" value="NEM90128.1"/>
    <property type="molecule type" value="Genomic_DNA"/>
</dbReference>
<dbReference type="InterPro" id="IPR011047">
    <property type="entry name" value="Quinoprotein_ADH-like_sf"/>
</dbReference>
<accession>A0A7C9PLL5</accession>
<dbReference type="InterPro" id="IPR015943">
    <property type="entry name" value="WD40/YVTN_repeat-like_dom_sf"/>
</dbReference>
<proteinExistence type="predicted"/>